<protein>
    <submittedName>
        <fullName evidence="2">Uncharacterized protein</fullName>
    </submittedName>
</protein>
<organism evidence="2 3">
    <name type="scientific">Paraphaeosphaeria minitans</name>
    <dbReference type="NCBI Taxonomy" id="565426"/>
    <lineage>
        <taxon>Eukaryota</taxon>
        <taxon>Fungi</taxon>
        <taxon>Dikarya</taxon>
        <taxon>Ascomycota</taxon>
        <taxon>Pezizomycotina</taxon>
        <taxon>Dothideomycetes</taxon>
        <taxon>Pleosporomycetidae</taxon>
        <taxon>Pleosporales</taxon>
        <taxon>Massarineae</taxon>
        <taxon>Didymosphaeriaceae</taxon>
        <taxon>Paraphaeosphaeria</taxon>
    </lineage>
</organism>
<feature type="compositionally biased region" description="Polar residues" evidence="1">
    <location>
        <begin position="377"/>
        <end position="386"/>
    </location>
</feature>
<feature type="compositionally biased region" description="Polar residues" evidence="1">
    <location>
        <begin position="242"/>
        <end position="256"/>
    </location>
</feature>
<sequence length="462" mass="51150">MPPPIPKPKSKPTAPALTQRPHYPYTIHRIYLCGHPDDYIQIERAQNARPPRILHTLVPQPRVVAGVSVRPYRQIQQRCAVCAYSFGQGSSSRFRNKVEEGRDSMKNGFMSVLVRERFSGRGEWSIPWQEDREDGPGNDEYRRLKELHGHIEAGSHLIPHSAMSYQDRAVRKTVGGPAREGAGKIAYVLQTAVHAVLAEGLGHDNFDDAELEREQLIEEINALLPPKVTDRGSSVHTRDKQAQSPQRRTSSNTRGSPHSPIVPSPLSPRSPQPTIPRSPTGNSPQPWRLSAPRQPRQSPQHTHHRPRPARPKSPTRSHQEITYHRALALAALEGRVPSIPTPADRHSDTTPQPPPRPRPDRSNAPSHIAHQRPFGPASSSGGTTLSYGDHPRRYKGVSIAAVMDTLYPEDEDPKRVGIDDGEEVGGRGSHGSFRSFESQRHPGPKARSTRSGGFGAECAESE</sequence>
<proteinExistence type="predicted"/>
<feature type="region of interest" description="Disordered" evidence="1">
    <location>
        <begin position="337"/>
        <end position="389"/>
    </location>
</feature>
<name>A0A9P6KU09_9PLEO</name>
<keyword evidence="3" id="KW-1185">Reference proteome</keyword>
<accession>A0A9P6KU09</accession>
<reference evidence="2" key="1">
    <citation type="journal article" date="2020" name="Mol. Plant Microbe Interact.">
        <title>Genome Sequence of the Biocontrol Agent Coniothyrium minitans strain Conio (IMI 134523).</title>
        <authorList>
            <person name="Patel D."/>
            <person name="Shittu T.A."/>
            <person name="Baroncelli R."/>
            <person name="Muthumeenakshi S."/>
            <person name="Osborne T.H."/>
            <person name="Janganan T.K."/>
            <person name="Sreenivasaprasad S."/>
        </authorList>
    </citation>
    <scope>NUCLEOTIDE SEQUENCE</scope>
    <source>
        <strain evidence="2">Conio</strain>
    </source>
</reference>
<dbReference type="OrthoDB" id="3794611at2759"/>
<feature type="compositionally biased region" description="Pro residues" evidence="1">
    <location>
        <begin position="260"/>
        <end position="276"/>
    </location>
</feature>
<evidence type="ECO:0000313" key="3">
    <source>
        <dbReference type="Proteomes" id="UP000756921"/>
    </source>
</evidence>
<feature type="compositionally biased region" description="Basic residues" evidence="1">
    <location>
        <begin position="301"/>
        <end position="315"/>
    </location>
</feature>
<feature type="region of interest" description="Disordered" evidence="1">
    <location>
        <begin position="222"/>
        <end position="319"/>
    </location>
</feature>
<dbReference type="AlphaFoldDB" id="A0A9P6KU09"/>
<feature type="region of interest" description="Disordered" evidence="1">
    <location>
        <begin position="405"/>
        <end position="462"/>
    </location>
</feature>
<gene>
    <name evidence="2" type="ORF">PMIN01_04145</name>
</gene>
<dbReference type="Proteomes" id="UP000756921">
    <property type="component" value="Unassembled WGS sequence"/>
</dbReference>
<comment type="caution">
    <text evidence="2">The sequence shown here is derived from an EMBL/GenBank/DDBJ whole genome shotgun (WGS) entry which is preliminary data.</text>
</comment>
<evidence type="ECO:0000256" key="1">
    <source>
        <dbReference type="SAM" id="MobiDB-lite"/>
    </source>
</evidence>
<dbReference type="EMBL" id="WJXW01000003">
    <property type="protein sequence ID" value="KAF9738862.1"/>
    <property type="molecule type" value="Genomic_DNA"/>
</dbReference>
<evidence type="ECO:0000313" key="2">
    <source>
        <dbReference type="EMBL" id="KAF9738862.1"/>
    </source>
</evidence>